<dbReference type="EMBL" id="CP001079">
    <property type="protein sequence ID" value="ACM49620.1"/>
    <property type="molecule type" value="Genomic_DNA"/>
</dbReference>
<keyword evidence="2 4" id="KW-0658">Purine biosynthesis</keyword>
<sequence>MVHQTLIEVSPPSRIIIVAFCFYINRYHMPKSYVHTGTVIGIMGGGQLGKMTSLAASQMGYRTHVFAEHHGDPAVFVTNTSTIASFSDGSKLSDFASTINLAVIEFENIPASAVDTVAAKAPVYPGRAALHIAQNRIREKQHICNLGIPVADFAVVNSHAELLGSIDDIGYPCLLKTAELGYDGRGQYTLKSSSDIAGASSLDWSRSYILEKFVDIHEEISLIIAVAADGSHELFPIAQNYHVDGILDRSIVPAQVKRSVHEQAAEMAITIATSLGIVGILAVEFFITTDGSLLVNEIAPRPHNSGHWSMDACNVSQFEQLVRAACGLPLRKVQLLAPCVTKNVFGDTATVYQTHSHSNSSVHIYGKLEPRQRRKMGHVNILDY</sequence>
<gene>
    <name evidence="4 5 7" type="primary">purK</name>
    <name evidence="7" type="ordered locus">AMF_788</name>
</gene>
<dbReference type="Pfam" id="PF02222">
    <property type="entry name" value="ATP-grasp"/>
    <property type="match status" value="1"/>
</dbReference>
<dbReference type="eggNOG" id="COG0026">
    <property type="taxonomic scope" value="Bacteria"/>
</dbReference>
<feature type="binding site" evidence="4">
    <location>
        <position position="136"/>
    </location>
    <ligand>
        <name>ATP</name>
        <dbReference type="ChEBI" id="CHEBI:30616"/>
    </ligand>
</feature>
<comment type="function">
    <text evidence="4">Catalyzes the ATP-dependent conversion of 5-aminoimidazole ribonucleotide (AIR) and HCO(3)(-) to N5-carboxyaminoimidazole ribonucleotide (N5-CAIR).</text>
</comment>
<dbReference type="GO" id="GO:0005829">
    <property type="term" value="C:cytosol"/>
    <property type="evidence" value="ECO:0007669"/>
    <property type="project" value="TreeGrafter"/>
</dbReference>
<feature type="binding site" evidence="4">
    <location>
        <position position="219"/>
    </location>
    <ligand>
        <name>ATP</name>
        <dbReference type="ChEBI" id="CHEBI:30616"/>
    </ligand>
</feature>
<dbReference type="EC" id="6.3.4.18" evidence="4 5"/>
<comment type="function">
    <text evidence="5">Catalyzes the ATP-dependent conversion of 5-aminoimidazole ribonucleotide (AIR) and HCO(3)- to N5-carboxyaminoimidazole ribonucleotide (N5-CAIR).</text>
</comment>
<feature type="binding site" evidence="4">
    <location>
        <begin position="211"/>
        <end position="214"/>
    </location>
    <ligand>
        <name>ATP</name>
        <dbReference type="ChEBI" id="CHEBI:30616"/>
    </ligand>
</feature>
<evidence type="ECO:0000313" key="8">
    <source>
        <dbReference type="Proteomes" id="UP000007307"/>
    </source>
</evidence>
<dbReference type="InterPro" id="IPR005875">
    <property type="entry name" value="PurK"/>
</dbReference>
<dbReference type="GO" id="GO:0004638">
    <property type="term" value="F:phosphoribosylaminoimidazole carboxylase activity"/>
    <property type="evidence" value="ECO:0007669"/>
    <property type="project" value="InterPro"/>
</dbReference>
<dbReference type="PANTHER" id="PTHR11609:SF5">
    <property type="entry name" value="PHOSPHORIBOSYLAMINOIMIDAZOLE CARBOXYLASE"/>
    <property type="match status" value="1"/>
</dbReference>
<dbReference type="KEGG" id="amf:AMF_788"/>
<dbReference type="Gene3D" id="3.30.470.20">
    <property type="entry name" value="ATP-grasp fold, B domain"/>
    <property type="match status" value="1"/>
</dbReference>
<dbReference type="NCBIfam" id="NF004676">
    <property type="entry name" value="PRK06019.1-2"/>
    <property type="match status" value="1"/>
</dbReference>
<feature type="binding site" evidence="4">
    <location>
        <begin position="181"/>
        <end position="187"/>
    </location>
    <ligand>
        <name>ATP</name>
        <dbReference type="ChEBI" id="CHEBI:30616"/>
    </ligand>
</feature>
<keyword evidence="1 4" id="KW-0547">Nucleotide-binding</keyword>
<protein>
    <recommendedName>
        <fullName evidence="4 5">N5-carboxyaminoimidazole ribonucleotide synthase</fullName>
        <shortName evidence="4 5">N5-CAIR synthase</shortName>
        <ecNumber evidence="4 5">6.3.4.18</ecNumber>
    </recommendedName>
    <alternativeName>
        <fullName evidence="4 5">5-(carboxyamino)imidazole ribonucleotide synthetase</fullName>
    </alternativeName>
</protein>
<name>B9KGR6_ANAMF</name>
<dbReference type="GO" id="GO:0046872">
    <property type="term" value="F:metal ion binding"/>
    <property type="evidence" value="ECO:0007669"/>
    <property type="project" value="InterPro"/>
</dbReference>
<dbReference type="NCBIfam" id="NF004675">
    <property type="entry name" value="PRK06019.1-1"/>
    <property type="match status" value="1"/>
</dbReference>
<dbReference type="InterPro" id="IPR011761">
    <property type="entry name" value="ATP-grasp"/>
</dbReference>
<comment type="similarity">
    <text evidence="4 5">Belongs to the PurK/PurT family.</text>
</comment>
<evidence type="ECO:0000256" key="5">
    <source>
        <dbReference type="RuleBase" id="RU361200"/>
    </source>
</evidence>
<dbReference type="InterPro" id="IPR016185">
    <property type="entry name" value="PreATP-grasp_dom_sf"/>
</dbReference>
<keyword evidence="7" id="KW-0456">Lyase</keyword>
<comment type="catalytic activity">
    <reaction evidence="4 5">
        <text>5-amino-1-(5-phospho-beta-D-ribosyl)imidazole + hydrogencarbonate + ATP = 5-carboxyamino-1-(5-phospho-D-ribosyl)imidazole + ADP + phosphate + 2 H(+)</text>
        <dbReference type="Rhea" id="RHEA:19317"/>
        <dbReference type="ChEBI" id="CHEBI:15378"/>
        <dbReference type="ChEBI" id="CHEBI:17544"/>
        <dbReference type="ChEBI" id="CHEBI:30616"/>
        <dbReference type="ChEBI" id="CHEBI:43474"/>
        <dbReference type="ChEBI" id="CHEBI:58730"/>
        <dbReference type="ChEBI" id="CHEBI:137981"/>
        <dbReference type="ChEBI" id="CHEBI:456216"/>
        <dbReference type="EC" id="6.3.4.18"/>
    </reaction>
</comment>
<evidence type="ECO:0000256" key="3">
    <source>
        <dbReference type="ARBA" id="ARBA00022840"/>
    </source>
</evidence>
<dbReference type="GO" id="GO:0006189">
    <property type="term" value="P:'de novo' IMP biosynthetic process"/>
    <property type="evidence" value="ECO:0007669"/>
    <property type="project" value="UniProtKB-UniRule"/>
</dbReference>
<dbReference type="STRING" id="320483.AMF_788"/>
<dbReference type="Pfam" id="PF17769">
    <property type="entry name" value="PurK_C"/>
    <property type="match status" value="1"/>
</dbReference>
<dbReference type="InterPro" id="IPR013815">
    <property type="entry name" value="ATP_grasp_subdomain_1"/>
</dbReference>
<dbReference type="GO" id="GO:0005524">
    <property type="term" value="F:ATP binding"/>
    <property type="evidence" value="ECO:0007669"/>
    <property type="project" value="UniProtKB-UniRule"/>
</dbReference>
<evidence type="ECO:0000259" key="6">
    <source>
        <dbReference type="PROSITE" id="PS50975"/>
    </source>
</evidence>
<organism evidence="7 8">
    <name type="scientific">Anaplasma marginale (strain Florida)</name>
    <dbReference type="NCBI Taxonomy" id="320483"/>
    <lineage>
        <taxon>Bacteria</taxon>
        <taxon>Pseudomonadati</taxon>
        <taxon>Pseudomonadota</taxon>
        <taxon>Alphaproteobacteria</taxon>
        <taxon>Rickettsiales</taxon>
        <taxon>Anaplasmataceae</taxon>
        <taxon>Anaplasma</taxon>
    </lineage>
</organism>
<dbReference type="InterPro" id="IPR054350">
    <property type="entry name" value="PurT/PurK_preATP-grasp"/>
</dbReference>
<keyword evidence="3 4" id="KW-0067">ATP-binding</keyword>
<dbReference type="InterPro" id="IPR003135">
    <property type="entry name" value="ATP-grasp_carboxylate-amine"/>
</dbReference>
<dbReference type="SUPFAM" id="SSF56059">
    <property type="entry name" value="Glutathione synthetase ATP-binding domain-like"/>
    <property type="match status" value="1"/>
</dbReference>
<dbReference type="NCBIfam" id="TIGR01161">
    <property type="entry name" value="purK"/>
    <property type="match status" value="1"/>
</dbReference>
<feature type="binding site" evidence="4">
    <location>
        <begin position="296"/>
        <end position="297"/>
    </location>
    <ligand>
        <name>ATP</name>
        <dbReference type="ChEBI" id="CHEBI:30616"/>
    </ligand>
</feature>
<dbReference type="HOGENOM" id="CLU_011534_0_1_5"/>
<reference evidence="7 8" key="1">
    <citation type="journal article" date="2009" name="BMC Genomics">
        <title>Conservation in the face of diversity: multistrain analysis of an intracellular bacterium.</title>
        <authorList>
            <person name="Dark M.J."/>
            <person name="Herndon D.R."/>
            <person name="Kappmeyer L.S."/>
            <person name="Gonzales M.P."/>
            <person name="Nordeen E."/>
            <person name="Palmer G.H."/>
            <person name="Knowles D.P. Jr."/>
            <person name="Brayton K.A."/>
        </authorList>
    </citation>
    <scope>NUCLEOTIDE SEQUENCE [LARGE SCALE GENOMIC DNA]</scope>
    <source>
        <strain evidence="7 8">Florida</strain>
    </source>
</reference>
<comment type="subunit">
    <text evidence="4 5">Homodimer.</text>
</comment>
<dbReference type="GO" id="GO:0034028">
    <property type="term" value="F:5-(carboxyamino)imidazole ribonucleotide synthase activity"/>
    <property type="evidence" value="ECO:0007669"/>
    <property type="project" value="UniProtKB-UniRule"/>
</dbReference>
<feature type="domain" description="ATP-grasp" evidence="6">
    <location>
        <begin position="140"/>
        <end position="326"/>
    </location>
</feature>
<dbReference type="Proteomes" id="UP000007307">
    <property type="component" value="Chromosome"/>
</dbReference>
<evidence type="ECO:0000256" key="4">
    <source>
        <dbReference type="HAMAP-Rule" id="MF_01928"/>
    </source>
</evidence>
<dbReference type="UniPathway" id="UPA00074">
    <property type="reaction ID" value="UER00942"/>
</dbReference>
<feature type="binding site" evidence="4">
    <location>
        <position position="176"/>
    </location>
    <ligand>
        <name>ATP</name>
        <dbReference type="ChEBI" id="CHEBI:30616"/>
    </ligand>
</feature>
<dbReference type="PANTHER" id="PTHR11609">
    <property type="entry name" value="PURINE BIOSYNTHESIS PROTEIN 6/7, PUR6/7"/>
    <property type="match status" value="1"/>
</dbReference>
<feature type="binding site" evidence="4">
    <location>
        <position position="242"/>
    </location>
    <ligand>
        <name>ATP</name>
        <dbReference type="ChEBI" id="CHEBI:30616"/>
    </ligand>
</feature>
<dbReference type="Pfam" id="PF22660">
    <property type="entry name" value="RS_preATP-grasp-like"/>
    <property type="match status" value="1"/>
</dbReference>
<dbReference type="SUPFAM" id="SSF51246">
    <property type="entry name" value="Rudiment single hybrid motif"/>
    <property type="match status" value="1"/>
</dbReference>
<comment type="pathway">
    <text evidence="4 5">Purine metabolism; IMP biosynthesis via de novo pathway; 5-amino-1-(5-phospho-D-ribosyl)imidazole-4-carboxylate from 5-amino-1-(5-phospho-D-ribosyl)imidazole (N5-CAIR route): step 1/2.</text>
</comment>
<dbReference type="InterPro" id="IPR040686">
    <property type="entry name" value="PurK_C"/>
</dbReference>
<dbReference type="SUPFAM" id="SSF52440">
    <property type="entry name" value="PreATP-grasp domain"/>
    <property type="match status" value="1"/>
</dbReference>
<dbReference type="Gene3D" id="3.30.1490.20">
    <property type="entry name" value="ATP-grasp fold, A domain"/>
    <property type="match status" value="1"/>
</dbReference>
<keyword evidence="4 5" id="KW-0436">Ligase</keyword>
<dbReference type="NCBIfam" id="NF004679">
    <property type="entry name" value="PRK06019.1-5"/>
    <property type="match status" value="1"/>
</dbReference>
<keyword evidence="8" id="KW-1185">Reference proteome</keyword>
<dbReference type="HAMAP" id="MF_01928">
    <property type="entry name" value="PurK"/>
    <property type="match status" value="1"/>
</dbReference>
<accession>B9KGR6</accession>
<proteinExistence type="inferred from homology"/>
<evidence type="ECO:0000256" key="2">
    <source>
        <dbReference type="ARBA" id="ARBA00022755"/>
    </source>
</evidence>
<dbReference type="AlphaFoldDB" id="B9KGR6"/>
<dbReference type="Gene3D" id="3.40.50.20">
    <property type="match status" value="1"/>
</dbReference>
<evidence type="ECO:0000256" key="1">
    <source>
        <dbReference type="ARBA" id="ARBA00022741"/>
    </source>
</evidence>
<dbReference type="InterPro" id="IPR011054">
    <property type="entry name" value="Rudment_hybrid_motif"/>
</dbReference>
<dbReference type="PROSITE" id="PS50975">
    <property type="entry name" value="ATP_GRASP"/>
    <property type="match status" value="1"/>
</dbReference>
<evidence type="ECO:0000313" key="7">
    <source>
        <dbReference type="EMBL" id="ACM49620.1"/>
    </source>
</evidence>